<organism evidence="5 6">
    <name type="scientific">Leminorella richardii</name>
    <dbReference type="NCBI Taxonomy" id="158841"/>
    <lineage>
        <taxon>Bacteria</taxon>
        <taxon>Pseudomonadati</taxon>
        <taxon>Pseudomonadota</taxon>
        <taxon>Gammaproteobacteria</taxon>
        <taxon>Enterobacterales</taxon>
        <taxon>Budviciaceae</taxon>
        <taxon>Leminorella</taxon>
    </lineage>
</organism>
<reference evidence="5 6" key="1">
    <citation type="submission" date="2018-06" db="EMBL/GenBank/DDBJ databases">
        <authorList>
            <consortium name="Pathogen Informatics"/>
            <person name="Doyle S."/>
        </authorList>
    </citation>
    <scope>NUCLEOTIDE SEQUENCE [LARGE SCALE GENOMIC DNA]</scope>
    <source>
        <strain evidence="5 6">NCTC12151</strain>
    </source>
</reference>
<dbReference type="Proteomes" id="UP000249005">
    <property type="component" value="Chromosome 1"/>
</dbReference>
<dbReference type="KEGG" id="lri:NCTC12151_03454"/>
<accession>A0A2X4VFN1</accession>
<dbReference type="CDD" id="cd06257">
    <property type="entry name" value="DnaJ"/>
    <property type="match status" value="1"/>
</dbReference>
<name>A0A2X4VFN1_9GAMM</name>
<gene>
    <name evidence="5" type="ORF">NCTC12151_03454</name>
</gene>
<dbReference type="OrthoDB" id="9816462at2"/>
<evidence type="ECO:0000256" key="2">
    <source>
        <dbReference type="SAM" id="MobiDB-lite"/>
    </source>
</evidence>
<evidence type="ECO:0000256" key="3">
    <source>
        <dbReference type="SAM" id="Phobius"/>
    </source>
</evidence>
<feature type="compositionally biased region" description="Polar residues" evidence="2">
    <location>
        <begin position="84"/>
        <end position="96"/>
    </location>
</feature>
<dbReference type="SMART" id="SM00271">
    <property type="entry name" value="DnaJ"/>
    <property type="match status" value="1"/>
</dbReference>
<dbReference type="InterPro" id="IPR036869">
    <property type="entry name" value="J_dom_sf"/>
</dbReference>
<proteinExistence type="predicted"/>
<keyword evidence="3" id="KW-1133">Transmembrane helix</keyword>
<keyword evidence="1" id="KW-0143">Chaperone</keyword>
<dbReference type="RefSeq" id="WP_111741717.1">
    <property type="nucleotide sequence ID" value="NZ_LR698987.1"/>
</dbReference>
<keyword evidence="3" id="KW-0812">Transmembrane</keyword>
<evidence type="ECO:0000259" key="4">
    <source>
        <dbReference type="PROSITE" id="PS50076"/>
    </source>
</evidence>
<feature type="region of interest" description="Disordered" evidence="2">
    <location>
        <begin position="71"/>
        <end position="96"/>
    </location>
</feature>
<keyword evidence="6" id="KW-1185">Reference proteome</keyword>
<feature type="domain" description="J" evidence="4">
    <location>
        <begin position="4"/>
        <end position="55"/>
    </location>
</feature>
<dbReference type="Gene3D" id="1.10.287.110">
    <property type="entry name" value="DnaJ domain"/>
    <property type="match status" value="1"/>
</dbReference>
<evidence type="ECO:0000313" key="6">
    <source>
        <dbReference type="Proteomes" id="UP000249005"/>
    </source>
</evidence>
<feature type="transmembrane region" description="Helical" evidence="3">
    <location>
        <begin position="839"/>
        <end position="858"/>
    </location>
</feature>
<dbReference type="EMBL" id="LS483470">
    <property type="protein sequence ID" value="SQI44120.1"/>
    <property type="molecule type" value="Genomic_DNA"/>
</dbReference>
<evidence type="ECO:0000256" key="1">
    <source>
        <dbReference type="ARBA" id="ARBA00023186"/>
    </source>
</evidence>
<dbReference type="AlphaFoldDB" id="A0A2X4VFN1"/>
<feature type="compositionally biased region" description="Basic and acidic residues" evidence="2">
    <location>
        <begin position="74"/>
        <end position="83"/>
    </location>
</feature>
<evidence type="ECO:0000313" key="5">
    <source>
        <dbReference type="EMBL" id="SQI44120.1"/>
    </source>
</evidence>
<keyword evidence="3" id="KW-0472">Membrane</keyword>
<dbReference type="SUPFAM" id="SSF46565">
    <property type="entry name" value="Chaperone J-domain"/>
    <property type="match status" value="1"/>
</dbReference>
<dbReference type="PROSITE" id="PS50076">
    <property type="entry name" value="DNAJ_2"/>
    <property type="match status" value="1"/>
</dbReference>
<protein>
    <submittedName>
        <fullName evidence="5">DnaJ domain</fullName>
    </submittedName>
</protein>
<feature type="transmembrane region" description="Helical" evidence="3">
    <location>
        <begin position="864"/>
        <end position="887"/>
    </location>
</feature>
<sequence>MSLNCWEILGIEPTDDRDAIRDAYRKKLPEHHPEKDPEGFKNLRLAYEEANKNAQAAFKPVSVRVETPTSLKDLAQDQDKENGETQAGSASNKQPSEIDSVLEALSQLLQAPEKRYEPLAWHEFIQHLDSHSISVVNQLCWPLLDVLEDAENISKTCARLLSERLRWKQRLSELSGERMELVERYLNFLDKDDFFDMTQLSSLPLAAQDAIVSHIETIHYLFWERPTWMLSAYLDQHHAVYWPDSPELMLLRCRWYTHAGIADEGLMAYSLRQMTNNPEDIDWLWLYASQCALCGHNERALPFWIRLHDMESHAGSEAWLLSWSQEFAPERLPLLIQALDRPQYPSPQSITADSPAQSYLTRVQTGKTLLRWSEASLLNLPPVAADYVLWRTTESPQTAILRHLIAENGSDPLLRLYRHAAMLHLGDEALLQQIIDEPLPDSPLDAFILRELQRQAEENRSWLQTSNVIAAFTQWLFSEASEPVPELFADKEGDAFLQALSWIRRCPWLSESQLRKLTESEAFGGNLDIVTDWISFITLSNSKPLPARNQNEYDWEWARKRYALVLLLETPAEALPMLHRVRDLTVEADHPLYVLWHRVSTLSDDKVSLIDQYRDGLNLSNILEYHSWTRLPITPEQYLANDQTTTSYSADHFYLSSATWRDRIWRSNNYHQLVFYAACAYCGHNSPVERFTKIMQELDLNKEQETAMRDALIGLKPYAFAQNVRHPTLLILLNETVALRKNEGYSMPPERQKVLSDCMLNEKEDITLRLAAKLLLQEARLRNTRSGANKKPSRFWQFWRFNTRLCRSGYLAQTVVGTLAAYFISAAAISLSSDIDGQFLFAIMLLFNCISANVRRINDIGLSLFPAAGLFILISVLSPAALLLLLIPGTSSSTYAGPPPQRWFNL</sequence>
<dbReference type="InterPro" id="IPR001623">
    <property type="entry name" value="DnaJ_domain"/>
</dbReference>
<feature type="transmembrane region" description="Helical" evidence="3">
    <location>
        <begin position="810"/>
        <end position="832"/>
    </location>
</feature>